<organism evidence="3 4">
    <name type="scientific">Delftia acidovorans</name>
    <name type="common">Pseudomonas acidovorans</name>
    <name type="synonym">Comamonas acidovorans</name>
    <dbReference type="NCBI Taxonomy" id="80866"/>
    <lineage>
        <taxon>Bacteria</taxon>
        <taxon>Pseudomonadati</taxon>
        <taxon>Pseudomonadota</taxon>
        <taxon>Betaproteobacteria</taxon>
        <taxon>Burkholderiales</taxon>
        <taxon>Comamonadaceae</taxon>
        <taxon>Delftia</taxon>
    </lineage>
</organism>
<feature type="transmembrane region" description="Helical" evidence="1">
    <location>
        <begin position="163"/>
        <end position="184"/>
    </location>
</feature>
<reference evidence="3" key="1">
    <citation type="submission" date="2023-11" db="EMBL/GenBank/DDBJ databases">
        <title>Identification and selenium tolerance of Delftia acidovorans R3-25.</title>
        <authorList>
            <person name="Zhang S."/>
            <person name="Liu Y."/>
            <person name="Guo Y."/>
        </authorList>
    </citation>
    <scope>NUCLEOTIDE SEQUENCE</scope>
    <source>
        <strain evidence="3">R3-25</strain>
    </source>
</reference>
<name>A0AAJ2VCJ9_DELAC</name>
<accession>A0AAJ2VCJ9</accession>
<keyword evidence="1" id="KW-0812">Transmembrane</keyword>
<sequence>MIQLFGRLWQCLKRIFNRKNPDSGLRAKLDAEIGAETPIRSSSEDRLRRVEFASRIADVLSALSLSEGRIFAIRGEWGFGKSSLKNLIAERFGKMSNGADWIDFNPWRWGEGDALVRTLFGQIADRLGSEHSKEAQSRADDLRKYARMLAKASAPLKKASESISVISMVLTNASVIVVASAVGFDLPTVAFVAGAFAILSFCIPIFVKILESLGRDRSNESLDEIRNSLERRLREMDRPLVVFVDDIDRLEPGQIRTLLRHVKSNANLPNIVFVLIFQSSIVEKALDPVAGNNGRAFLEKIVQVNFDLPAVPVSVVHRIFGEELSKIAGPYATEENGFSQTRWGNVFVGCIQPYLRNMRDARRLLSSIAIHIPLHVDGGVYEVNIVDFLLLETIRVFEPDLHQILFQEKELVLQEQRYSGDGRKDSDKLAVQKLLEVVSQSRKKTAEISLKNLFPAIEWVFQGMSYEESSNGRWLSEKRVCTARYFPRYFELQATDGELSERRFVDFMHATVTDEQLSIAMAEVEKDDLLQSLAVRLDESVDRLPVENSDVLLPGMFRIAEKLSERRGVDPFNSPWTSAWRATSWFLHRVPEEKRGGMALEAFRKTEALSVAAILVHLSESAEAKKESSTIPVLDTDTVKSMKEEWLRVVRRRSLTPDTLLNHPHFVSHLYDWKNYSGSFDEPRAWIAKVAQPDQGFVKVVSQMMNRGMRHTSGDRVSTPYNTFSKEMIEDFFGIDVVNRRCADINSSDFPGYEESLRTLENHIHSWITNKRVSSTDALEG</sequence>
<dbReference type="InterPro" id="IPR027417">
    <property type="entry name" value="P-loop_NTPase"/>
</dbReference>
<dbReference type="SUPFAM" id="SSF52540">
    <property type="entry name" value="P-loop containing nucleoside triphosphate hydrolases"/>
    <property type="match status" value="1"/>
</dbReference>
<comment type="caution">
    <text evidence="3">The sequence shown here is derived from an EMBL/GenBank/DDBJ whole genome shotgun (WGS) entry which is preliminary data.</text>
</comment>
<keyword evidence="1" id="KW-0472">Membrane</keyword>
<evidence type="ECO:0000313" key="3">
    <source>
        <dbReference type="EMBL" id="MDX4953847.1"/>
    </source>
</evidence>
<proteinExistence type="predicted"/>
<feature type="transmembrane region" description="Helical" evidence="1">
    <location>
        <begin position="190"/>
        <end position="210"/>
    </location>
</feature>
<dbReference type="EMBL" id="JAWWMZ010000003">
    <property type="protein sequence ID" value="MDX4953847.1"/>
    <property type="molecule type" value="Genomic_DNA"/>
</dbReference>
<dbReference type="AlphaFoldDB" id="A0AAJ2VCJ9"/>
<evidence type="ECO:0000256" key="1">
    <source>
        <dbReference type="SAM" id="Phobius"/>
    </source>
</evidence>
<gene>
    <name evidence="3" type="ORF">SGN30_10510</name>
</gene>
<feature type="domain" description="KAP NTPase" evidence="2">
    <location>
        <begin position="51"/>
        <end position="371"/>
    </location>
</feature>
<evidence type="ECO:0000259" key="2">
    <source>
        <dbReference type="Pfam" id="PF07693"/>
    </source>
</evidence>
<dbReference type="Proteomes" id="UP001287445">
    <property type="component" value="Unassembled WGS sequence"/>
</dbReference>
<dbReference type="Pfam" id="PF07693">
    <property type="entry name" value="KAP_NTPase"/>
    <property type="match status" value="1"/>
</dbReference>
<protein>
    <submittedName>
        <fullName evidence="3">P-loop NTPase fold protein</fullName>
    </submittedName>
</protein>
<dbReference type="Gene3D" id="3.40.50.300">
    <property type="entry name" value="P-loop containing nucleotide triphosphate hydrolases"/>
    <property type="match status" value="1"/>
</dbReference>
<dbReference type="InterPro" id="IPR011646">
    <property type="entry name" value="KAP_P-loop"/>
</dbReference>
<dbReference type="RefSeq" id="WP_319073573.1">
    <property type="nucleotide sequence ID" value="NZ_JAWWMZ010000003.1"/>
</dbReference>
<evidence type="ECO:0000313" key="4">
    <source>
        <dbReference type="Proteomes" id="UP001287445"/>
    </source>
</evidence>
<keyword evidence="1" id="KW-1133">Transmembrane helix</keyword>